<feature type="transmembrane region" description="Helical" evidence="1">
    <location>
        <begin position="34"/>
        <end position="55"/>
    </location>
</feature>
<keyword evidence="1" id="KW-0472">Membrane</keyword>
<dbReference type="Proteomes" id="UP000177135">
    <property type="component" value="Unassembled WGS sequence"/>
</dbReference>
<sequence>MEKKLGSFAIIYFILGVIFASIYALFYHWPPLSFFSPGFFAVVFTWPIQLPGLFYDFQIYGLTGKTLL</sequence>
<protein>
    <submittedName>
        <fullName evidence="2">Uncharacterized protein</fullName>
    </submittedName>
</protein>
<accession>A0A1F5MZF4</accession>
<dbReference type="AlphaFoldDB" id="A0A1F5MZF4"/>
<comment type="caution">
    <text evidence="2">The sequence shown here is derived from an EMBL/GenBank/DDBJ whole genome shotgun (WGS) entry which is preliminary data.</text>
</comment>
<reference evidence="2 3" key="1">
    <citation type="journal article" date="2016" name="Nat. Commun.">
        <title>Thousands of microbial genomes shed light on interconnected biogeochemical processes in an aquifer system.</title>
        <authorList>
            <person name="Anantharaman K."/>
            <person name="Brown C.T."/>
            <person name="Hug L.A."/>
            <person name="Sharon I."/>
            <person name="Castelle C.J."/>
            <person name="Probst A.J."/>
            <person name="Thomas B.C."/>
            <person name="Singh A."/>
            <person name="Wilkins M.J."/>
            <person name="Karaoz U."/>
            <person name="Brodie E.L."/>
            <person name="Williams K.H."/>
            <person name="Hubbard S.S."/>
            <person name="Banfield J.F."/>
        </authorList>
    </citation>
    <scope>NUCLEOTIDE SEQUENCE [LARGE SCALE GENOMIC DNA]</scope>
</reference>
<keyword evidence="1" id="KW-0812">Transmembrane</keyword>
<evidence type="ECO:0000256" key="1">
    <source>
        <dbReference type="SAM" id="Phobius"/>
    </source>
</evidence>
<name>A0A1F5MZF4_9BACT</name>
<keyword evidence="1" id="KW-1133">Transmembrane helix</keyword>
<gene>
    <name evidence="2" type="ORF">A2617_03055</name>
</gene>
<evidence type="ECO:0000313" key="2">
    <source>
        <dbReference type="EMBL" id="OGE70731.1"/>
    </source>
</evidence>
<dbReference type="EMBL" id="MFEC01000036">
    <property type="protein sequence ID" value="OGE70731.1"/>
    <property type="molecule type" value="Genomic_DNA"/>
</dbReference>
<evidence type="ECO:0000313" key="3">
    <source>
        <dbReference type="Proteomes" id="UP000177135"/>
    </source>
</evidence>
<proteinExistence type="predicted"/>
<feature type="transmembrane region" description="Helical" evidence="1">
    <location>
        <begin position="7"/>
        <end position="28"/>
    </location>
</feature>
<organism evidence="2 3">
    <name type="scientific">Candidatus Daviesbacteria bacterium RIFOXYD1_FULL_41_10</name>
    <dbReference type="NCBI Taxonomy" id="1797801"/>
    <lineage>
        <taxon>Bacteria</taxon>
        <taxon>Candidatus Daviesiibacteriota</taxon>
    </lineage>
</organism>